<dbReference type="EMBL" id="CP126210">
    <property type="protein sequence ID" value="WIA11374.1"/>
    <property type="molecule type" value="Genomic_DNA"/>
</dbReference>
<feature type="compositionally biased region" description="Low complexity" evidence="1">
    <location>
        <begin position="425"/>
        <end position="447"/>
    </location>
</feature>
<dbReference type="Proteomes" id="UP001244341">
    <property type="component" value="Chromosome 3b"/>
</dbReference>
<feature type="chain" id="PRO_5045190566" description="GH16 domain-containing protein" evidence="2">
    <location>
        <begin position="36"/>
        <end position="447"/>
    </location>
</feature>
<keyword evidence="5" id="KW-1185">Reference proteome</keyword>
<reference evidence="4 5" key="1">
    <citation type="submission" date="2023-05" db="EMBL/GenBank/DDBJ databases">
        <title>A 100% complete, gapless, phased diploid assembly of the Scenedesmus obliquus UTEX 3031 genome.</title>
        <authorList>
            <person name="Biondi T.C."/>
            <person name="Hanschen E.R."/>
            <person name="Kwon T."/>
            <person name="Eng W."/>
            <person name="Kruse C.P.S."/>
            <person name="Koehler S.I."/>
            <person name="Kunde Y."/>
            <person name="Gleasner C.D."/>
            <person name="You Mak K.T."/>
            <person name="Polle J."/>
            <person name="Hovde B.T."/>
            <person name="Starkenburg S.R."/>
        </authorList>
    </citation>
    <scope>NUCLEOTIDE SEQUENCE [LARGE SCALE GENOMIC DNA]</scope>
    <source>
        <strain evidence="4 5">DOE0152z</strain>
    </source>
</reference>
<evidence type="ECO:0000256" key="2">
    <source>
        <dbReference type="SAM" id="SignalP"/>
    </source>
</evidence>
<dbReference type="Gene3D" id="2.60.120.200">
    <property type="match status" value="1"/>
</dbReference>
<evidence type="ECO:0000313" key="5">
    <source>
        <dbReference type="Proteomes" id="UP001244341"/>
    </source>
</evidence>
<keyword evidence="2" id="KW-0732">Signal</keyword>
<name>A0ABY8TR73_TETOB</name>
<accession>A0ABY8TR73</accession>
<organism evidence="4 5">
    <name type="scientific">Tetradesmus obliquus</name>
    <name type="common">Green alga</name>
    <name type="synonym">Acutodesmus obliquus</name>
    <dbReference type="NCBI Taxonomy" id="3088"/>
    <lineage>
        <taxon>Eukaryota</taxon>
        <taxon>Viridiplantae</taxon>
        <taxon>Chlorophyta</taxon>
        <taxon>core chlorophytes</taxon>
        <taxon>Chlorophyceae</taxon>
        <taxon>CS clade</taxon>
        <taxon>Sphaeropleales</taxon>
        <taxon>Scenedesmaceae</taxon>
        <taxon>Tetradesmus</taxon>
    </lineage>
</organism>
<feature type="region of interest" description="Disordered" evidence="1">
    <location>
        <begin position="415"/>
        <end position="447"/>
    </location>
</feature>
<gene>
    <name evidence="4" type="ORF">OEZ85_011495</name>
</gene>
<dbReference type="InterPro" id="IPR000757">
    <property type="entry name" value="Beta-glucanase-like"/>
</dbReference>
<feature type="domain" description="GH16" evidence="3">
    <location>
        <begin position="167"/>
        <end position="355"/>
    </location>
</feature>
<dbReference type="SUPFAM" id="SSF49899">
    <property type="entry name" value="Concanavalin A-like lectins/glucanases"/>
    <property type="match status" value="1"/>
</dbReference>
<evidence type="ECO:0000259" key="3">
    <source>
        <dbReference type="Pfam" id="PF00722"/>
    </source>
</evidence>
<protein>
    <recommendedName>
        <fullName evidence="3">GH16 domain-containing protein</fullName>
    </recommendedName>
</protein>
<dbReference type="Pfam" id="PF00722">
    <property type="entry name" value="Glyco_hydro_16"/>
    <property type="match status" value="1"/>
</dbReference>
<sequence>MKGASGTPAASQQPAAAPAAQLLLSLLLLPALSQAATQTSSNAPYGAYLGCFSLSRLLYMRGVEGKEGKQFTADTIRQCMPDCKYNGYSLSIITPAYRCWCAISMPDVQAQLPEAACAASSELGAAVFYHHEFAGKQKCRLEALPLTPDTVQLSSGSSATFNAPARSLTLGLLGSSSVSQAAVKGSSMLYGQVEVTAMVNAAMDGFNTAFDLQSSSSSCSTSAAVPSKSGDRISFQFLTGGSPPVANSVLLGSATRGAVMGEALIKPGDYQKRLNLGWGSRTNNTFIEYTISWQSSRVTYAMEGVPLATRKAGQEVKWTDASGKQLSAIFASPSQPASVHFSVWSSQAIQQQQQQQQQQQPAMLPNGLPALSQFTGLKRIVCDQAVSAAARQHRSVRGPPWLYVGQSWDASDGFDDAGEDILAASSSNGSDGLDDSGLLTSSNEHKL</sequence>
<dbReference type="InterPro" id="IPR013320">
    <property type="entry name" value="ConA-like_dom_sf"/>
</dbReference>
<proteinExistence type="predicted"/>
<evidence type="ECO:0000313" key="4">
    <source>
        <dbReference type="EMBL" id="WIA11374.1"/>
    </source>
</evidence>
<feature type="signal peptide" evidence="2">
    <location>
        <begin position="1"/>
        <end position="35"/>
    </location>
</feature>
<evidence type="ECO:0000256" key="1">
    <source>
        <dbReference type="SAM" id="MobiDB-lite"/>
    </source>
</evidence>